<dbReference type="Gene3D" id="1.10.1520.10">
    <property type="entry name" value="Ribonuclease III domain"/>
    <property type="match status" value="1"/>
</dbReference>
<evidence type="ECO:0000256" key="5">
    <source>
        <dbReference type="ARBA" id="ARBA00022801"/>
    </source>
</evidence>
<keyword evidence="2 6" id="KW-0698">rRNA processing</keyword>
<keyword evidence="6" id="KW-0963">Cytoplasm</keyword>
<dbReference type="PIRSF" id="PIRSF005520">
    <property type="entry name" value="UCP005520"/>
    <property type="match status" value="1"/>
</dbReference>
<comment type="subcellular location">
    <subcellularLocation>
        <location evidence="6">Cytoplasm</location>
    </subcellularLocation>
</comment>
<dbReference type="HAMAP" id="MF_01468">
    <property type="entry name" value="RNase_Mini_III"/>
    <property type="match status" value="1"/>
</dbReference>
<gene>
    <name evidence="6" type="primary">mrnC</name>
    <name evidence="8" type="ORF">H8705_06005</name>
</gene>
<reference evidence="8" key="1">
    <citation type="submission" date="2020-08" db="EMBL/GenBank/DDBJ databases">
        <title>Genome public.</title>
        <authorList>
            <person name="Liu C."/>
            <person name="Sun Q."/>
        </authorList>
    </citation>
    <scope>NUCLEOTIDE SEQUENCE</scope>
    <source>
        <strain evidence="8">NSJ-64</strain>
    </source>
</reference>
<evidence type="ECO:0000313" key="9">
    <source>
        <dbReference type="Proteomes" id="UP000623678"/>
    </source>
</evidence>
<dbReference type="InterPro" id="IPR036389">
    <property type="entry name" value="RNase_III_sf"/>
</dbReference>
<accession>A0A926IHY3</accession>
<comment type="cofactor">
    <cofactor evidence="6">
        <name>Mg(2+)</name>
        <dbReference type="ChEBI" id="CHEBI:18420"/>
    </cofactor>
</comment>
<evidence type="ECO:0000313" key="8">
    <source>
        <dbReference type="EMBL" id="MBC8585133.1"/>
    </source>
</evidence>
<dbReference type="PANTHER" id="PTHR34276">
    <property type="entry name" value="MINI-RIBONUCLEASE 3"/>
    <property type="match status" value="1"/>
</dbReference>
<dbReference type="InterPro" id="IPR000999">
    <property type="entry name" value="RNase_III_dom"/>
</dbReference>
<keyword evidence="6" id="KW-0460">Magnesium</keyword>
<feature type="active site" evidence="6">
    <location>
        <position position="22"/>
    </location>
</feature>
<dbReference type="RefSeq" id="WP_262394912.1">
    <property type="nucleotide sequence ID" value="NZ_JACRTD010000003.1"/>
</dbReference>
<protein>
    <recommendedName>
        <fullName evidence="6">Mini-ribonuclease 3</fullName>
        <shortName evidence="6">Mini-3</shortName>
        <shortName evidence="6">Mini-RNase 3</shortName>
        <ecNumber evidence="6">3.1.26.-</ecNumber>
    </recommendedName>
    <alternativeName>
        <fullName evidence="6">Mini-RNase III</fullName>
        <shortName evidence="6">Mini-III</shortName>
    </alternativeName>
</protein>
<dbReference type="CDD" id="cd00593">
    <property type="entry name" value="RIBOc"/>
    <property type="match status" value="1"/>
</dbReference>
<dbReference type="GO" id="GO:0005737">
    <property type="term" value="C:cytoplasm"/>
    <property type="evidence" value="ECO:0007669"/>
    <property type="project" value="UniProtKB-SubCell"/>
</dbReference>
<dbReference type="Pfam" id="PF00636">
    <property type="entry name" value="Ribonuclease_3"/>
    <property type="match status" value="1"/>
</dbReference>
<sequence length="132" mass="14920">MFSTKQANPKLLSPLTLAFIGDAVYELLVRERIVQEGNMPVNAMHNKTVAKVKASAQSEVFEKLLPYLSEEETAILKRGRNAHSNTSPKHAELSDYRRATGVEALYGYLYLKGEKQRIEEIFSITYNQLSVD</sequence>
<comment type="subunit">
    <text evidence="6">Homodimer.</text>
</comment>
<dbReference type="EC" id="3.1.26.-" evidence="6"/>
<dbReference type="GO" id="GO:0006364">
    <property type="term" value="P:rRNA processing"/>
    <property type="evidence" value="ECO:0007669"/>
    <property type="project" value="UniProtKB-UniRule"/>
</dbReference>
<comment type="function">
    <text evidence="6">Involved in correct processing of both the 5' and 3' ends of 23S rRNA precursor. Processes 30S rRNA precursor transcript even in absence of ribonuclease 3 (Rnc); Rnc processes 30S rRNA into smaller rRNA precursors.</text>
</comment>
<evidence type="ECO:0000256" key="4">
    <source>
        <dbReference type="ARBA" id="ARBA00022759"/>
    </source>
</evidence>
<name>A0A926IHY3_9FIRM</name>
<dbReference type="InterPro" id="IPR008226">
    <property type="entry name" value="Mini3_fam"/>
</dbReference>
<keyword evidence="4 6" id="KW-0255">Endonuclease</keyword>
<dbReference type="GO" id="GO:0004525">
    <property type="term" value="F:ribonuclease III activity"/>
    <property type="evidence" value="ECO:0007669"/>
    <property type="project" value="InterPro"/>
</dbReference>
<comment type="similarity">
    <text evidence="6">Belongs to the MrnC RNase family.</text>
</comment>
<evidence type="ECO:0000256" key="2">
    <source>
        <dbReference type="ARBA" id="ARBA00022552"/>
    </source>
</evidence>
<dbReference type="Proteomes" id="UP000623678">
    <property type="component" value="Unassembled WGS sequence"/>
</dbReference>
<keyword evidence="1 6" id="KW-0690">Ribosome biogenesis</keyword>
<dbReference type="SUPFAM" id="SSF69065">
    <property type="entry name" value="RNase III domain-like"/>
    <property type="match status" value="1"/>
</dbReference>
<evidence type="ECO:0000256" key="1">
    <source>
        <dbReference type="ARBA" id="ARBA00022517"/>
    </source>
</evidence>
<dbReference type="EMBL" id="JACRTD010000003">
    <property type="protein sequence ID" value="MBC8585133.1"/>
    <property type="molecule type" value="Genomic_DNA"/>
</dbReference>
<keyword evidence="9" id="KW-1185">Reference proteome</keyword>
<evidence type="ECO:0000259" key="7">
    <source>
        <dbReference type="Pfam" id="PF00636"/>
    </source>
</evidence>
<keyword evidence="5 6" id="KW-0378">Hydrolase</keyword>
<proteinExistence type="inferred from homology"/>
<dbReference type="AlphaFoldDB" id="A0A926IHY3"/>
<evidence type="ECO:0000256" key="6">
    <source>
        <dbReference type="HAMAP-Rule" id="MF_01468"/>
    </source>
</evidence>
<feature type="domain" description="RNase III" evidence="7">
    <location>
        <begin position="16"/>
        <end position="113"/>
    </location>
</feature>
<keyword evidence="6" id="KW-0694">RNA-binding</keyword>
<keyword evidence="3 6" id="KW-0540">Nuclease</keyword>
<keyword evidence="6" id="KW-0699">rRNA-binding</keyword>
<organism evidence="8 9">
    <name type="scientific">Youxingia wuxianensis</name>
    <dbReference type="NCBI Taxonomy" id="2763678"/>
    <lineage>
        <taxon>Bacteria</taxon>
        <taxon>Bacillati</taxon>
        <taxon>Bacillota</taxon>
        <taxon>Clostridia</taxon>
        <taxon>Eubacteriales</taxon>
        <taxon>Oscillospiraceae</taxon>
        <taxon>Youxingia</taxon>
    </lineage>
</organism>
<evidence type="ECO:0000256" key="3">
    <source>
        <dbReference type="ARBA" id="ARBA00022722"/>
    </source>
</evidence>
<dbReference type="GO" id="GO:0019843">
    <property type="term" value="F:rRNA binding"/>
    <property type="evidence" value="ECO:0007669"/>
    <property type="project" value="UniProtKB-UniRule"/>
</dbReference>
<dbReference type="PANTHER" id="PTHR34276:SF1">
    <property type="entry name" value="MINI-RIBONUCLEASE 3"/>
    <property type="match status" value="1"/>
</dbReference>
<comment type="caution">
    <text evidence="8">The sequence shown here is derived from an EMBL/GenBank/DDBJ whole genome shotgun (WGS) entry which is preliminary data.</text>
</comment>